<evidence type="ECO:0000313" key="1">
    <source>
        <dbReference type="EMBL" id="MDI6106045.1"/>
    </source>
</evidence>
<name>A0ABT6X211_9ACTN</name>
<reference evidence="1 2" key="1">
    <citation type="submission" date="2023-05" db="EMBL/GenBank/DDBJ databases">
        <title>Actinoplanes sp. NEAU-A12 genome sequencing.</title>
        <authorList>
            <person name="Wang Z.-S."/>
        </authorList>
    </citation>
    <scope>NUCLEOTIDE SEQUENCE [LARGE SCALE GENOMIC DNA]</scope>
    <source>
        <strain evidence="1 2">NEAU-A12</strain>
    </source>
</reference>
<gene>
    <name evidence="1" type="ORF">QLQ12_46540</name>
</gene>
<comment type="caution">
    <text evidence="1">The sequence shown here is derived from an EMBL/GenBank/DDBJ whole genome shotgun (WGS) entry which is preliminary data.</text>
</comment>
<evidence type="ECO:0000313" key="2">
    <source>
        <dbReference type="Proteomes" id="UP001241758"/>
    </source>
</evidence>
<feature type="non-terminal residue" evidence="1">
    <location>
        <position position="62"/>
    </location>
</feature>
<organism evidence="1 2">
    <name type="scientific">Actinoplanes sandaracinus</name>
    <dbReference type="NCBI Taxonomy" id="3045177"/>
    <lineage>
        <taxon>Bacteria</taxon>
        <taxon>Bacillati</taxon>
        <taxon>Actinomycetota</taxon>
        <taxon>Actinomycetes</taxon>
        <taxon>Micromonosporales</taxon>
        <taxon>Micromonosporaceae</taxon>
        <taxon>Actinoplanes</taxon>
    </lineage>
</organism>
<dbReference type="EMBL" id="JASCTH010000073">
    <property type="protein sequence ID" value="MDI6106045.1"/>
    <property type="molecule type" value="Genomic_DNA"/>
</dbReference>
<keyword evidence="2" id="KW-1185">Reference proteome</keyword>
<sequence>MSEYSGFVLRQDPAADHASESCSGAFDMFRGGVDADGKADVFSPHSGRLRGENGEDLLVGGA</sequence>
<protein>
    <submittedName>
        <fullName evidence="1">Uncharacterized protein</fullName>
    </submittedName>
</protein>
<proteinExistence type="predicted"/>
<dbReference type="Proteomes" id="UP001241758">
    <property type="component" value="Unassembled WGS sequence"/>
</dbReference>
<dbReference type="RefSeq" id="WP_282767504.1">
    <property type="nucleotide sequence ID" value="NZ_JASCTH010000073.1"/>
</dbReference>
<accession>A0ABT6X211</accession>